<dbReference type="EMBL" id="CP034204">
    <property type="protein sequence ID" value="QBZ53488.1"/>
    <property type="molecule type" value="Genomic_DNA"/>
</dbReference>
<evidence type="ECO:0000256" key="1">
    <source>
        <dbReference type="SAM" id="MobiDB-lite"/>
    </source>
</evidence>
<organism evidence="3 4">
    <name type="scientific">Pyricularia oryzae</name>
    <name type="common">Rice blast fungus</name>
    <name type="synonym">Magnaporthe oryzae</name>
    <dbReference type="NCBI Taxonomy" id="318829"/>
    <lineage>
        <taxon>Eukaryota</taxon>
        <taxon>Fungi</taxon>
        <taxon>Dikarya</taxon>
        <taxon>Ascomycota</taxon>
        <taxon>Pezizomycotina</taxon>
        <taxon>Sordariomycetes</taxon>
        <taxon>Sordariomycetidae</taxon>
        <taxon>Magnaporthales</taxon>
        <taxon>Pyriculariaceae</taxon>
        <taxon>Pyricularia</taxon>
    </lineage>
</organism>
<reference evidence="3 4" key="1">
    <citation type="journal article" date="2019" name="Mol. Biol. Evol.">
        <title>Blast fungal genomes show frequent chromosomal changes, gene gains and losses, and effector gene turnover.</title>
        <authorList>
            <person name="Gomez Luciano L.B."/>
            <person name="Jason Tsai I."/>
            <person name="Chuma I."/>
            <person name="Tosa Y."/>
            <person name="Chen Y.H."/>
            <person name="Li J.Y."/>
            <person name="Li M.Y."/>
            <person name="Jade Lu M.Y."/>
            <person name="Nakayashiki H."/>
            <person name="Li W.H."/>
        </authorList>
    </citation>
    <scope>NUCLEOTIDE SEQUENCE [LARGE SCALE GENOMIC DNA]</scope>
    <source>
        <strain evidence="3">MZ5-1-6</strain>
    </source>
</reference>
<feature type="chain" id="PRO_5043377586" evidence="2">
    <location>
        <begin position="17"/>
        <end position="366"/>
    </location>
</feature>
<protein>
    <submittedName>
        <fullName evidence="3">Uncharacterized protein</fullName>
    </submittedName>
</protein>
<evidence type="ECO:0000313" key="3">
    <source>
        <dbReference type="EMBL" id="QBZ53488.1"/>
    </source>
</evidence>
<dbReference type="InterPro" id="IPR021848">
    <property type="entry name" value="HODM_asu-like"/>
</dbReference>
<sequence>MMFWLVIASLAVVVLALARRRETREAPAHQLASEKYGRKGSKGRADVTASAPPIEPLAGFDLEQTKPKEFRPFKPIYHITMGLQASNPSELITMDQDYGEKMEFRRKTIASHPDTVVGAVQPDGLAPAQELYAYLLAEYLPTRYPSVFSLEDDGATLRNHVTGCVCPTAPPADVELLLRTLGETVEDDIFVLVRTPGGEHRMVAFVCCHPAGFDPAAKLGMVLAEIHGPVPSYEKIGPSMERFFAKLQVGEVVKRLNWAITTESQLFTPSAYHVHEGDEVQKDEEVDIEKTRLRVELQSLSRLPKTKAVIFSFKSYLYPVTDIKAEGLGPGLADAIEGLKKGNAPGMWTYKGAVRWGKAVCEYLRS</sequence>
<gene>
    <name evidence="3" type="ORF">PoMZ_09168</name>
</gene>
<name>A0A4P7MTF3_PYROR</name>
<dbReference type="Pfam" id="PF11927">
    <property type="entry name" value="HODM_asu-like"/>
    <property type="match status" value="1"/>
</dbReference>
<evidence type="ECO:0000256" key="2">
    <source>
        <dbReference type="SAM" id="SignalP"/>
    </source>
</evidence>
<feature type="signal peptide" evidence="2">
    <location>
        <begin position="1"/>
        <end position="16"/>
    </location>
</feature>
<dbReference type="AlphaFoldDB" id="A0A4P7MTF3"/>
<accession>A0A4P7MTF3</accession>
<proteinExistence type="predicted"/>
<evidence type="ECO:0000313" key="4">
    <source>
        <dbReference type="Proteomes" id="UP000294847"/>
    </source>
</evidence>
<feature type="region of interest" description="Disordered" evidence="1">
    <location>
        <begin position="24"/>
        <end position="51"/>
    </location>
</feature>
<dbReference type="Proteomes" id="UP000294847">
    <property type="component" value="Chromosome 1"/>
</dbReference>
<keyword evidence="2" id="KW-0732">Signal</keyword>